<feature type="signal peptide" evidence="4">
    <location>
        <begin position="1"/>
        <end position="23"/>
    </location>
</feature>
<dbReference type="Gene3D" id="2.60.120.290">
    <property type="entry name" value="Spermadhesin, CUB domain"/>
    <property type="match status" value="1"/>
</dbReference>
<dbReference type="InterPro" id="IPR001314">
    <property type="entry name" value="Peptidase_S1A"/>
</dbReference>
<comment type="similarity">
    <text evidence="2">Belongs to the peptidase S1 family. CLIP subfamily.</text>
</comment>
<dbReference type="AlphaFoldDB" id="A0A553P8G2"/>
<evidence type="ECO:0000256" key="2">
    <source>
        <dbReference type="ARBA" id="ARBA00024195"/>
    </source>
</evidence>
<dbReference type="SUPFAM" id="SSF50494">
    <property type="entry name" value="Trypsin-like serine proteases"/>
    <property type="match status" value="1"/>
</dbReference>
<proteinExistence type="inferred from homology"/>
<dbReference type="CDD" id="cd00190">
    <property type="entry name" value="Tryp_SPc"/>
    <property type="match status" value="1"/>
</dbReference>
<dbReference type="InterPro" id="IPR001254">
    <property type="entry name" value="Trypsin_dom"/>
</dbReference>
<evidence type="ECO:0000256" key="3">
    <source>
        <dbReference type="RuleBase" id="RU363034"/>
    </source>
</evidence>
<dbReference type="STRING" id="6832.A0A553P8G2"/>
<dbReference type="InterPro" id="IPR009003">
    <property type="entry name" value="Peptidase_S1_PA"/>
</dbReference>
<dbReference type="Pfam" id="PF00089">
    <property type="entry name" value="Trypsin"/>
    <property type="match status" value="1"/>
</dbReference>
<keyword evidence="7" id="KW-1185">Reference proteome</keyword>
<dbReference type="EMBL" id="VCGU01000007">
    <property type="protein sequence ID" value="TRY73974.1"/>
    <property type="molecule type" value="Genomic_DNA"/>
</dbReference>
<feature type="chain" id="PRO_5021985699" description="Peptidase S1 domain-containing protein" evidence="4">
    <location>
        <begin position="24"/>
        <end position="416"/>
    </location>
</feature>
<dbReference type="InterPro" id="IPR018114">
    <property type="entry name" value="TRYPSIN_HIS"/>
</dbReference>
<organism evidence="6 7">
    <name type="scientific">Tigriopus californicus</name>
    <name type="common">Marine copepod</name>
    <dbReference type="NCBI Taxonomy" id="6832"/>
    <lineage>
        <taxon>Eukaryota</taxon>
        <taxon>Metazoa</taxon>
        <taxon>Ecdysozoa</taxon>
        <taxon>Arthropoda</taxon>
        <taxon>Crustacea</taxon>
        <taxon>Multicrustacea</taxon>
        <taxon>Hexanauplia</taxon>
        <taxon>Copepoda</taxon>
        <taxon>Harpacticoida</taxon>
        <taxon>Harpacticidae</taxon>
        <taxon>Tigriopus</taxon>
    </lineage>
</organism>
<evidence type="ECO:0000256" key="1">
    <source>
        <dbReference type="ARBA" id="ARBA00023157"/>
    </source>
</evidence>
<dbReference type="OMA" id="VGCANAN"/>
<dbReference type="PROSITE" id="PS50240">
    <property type="entry name" value="TRYPSIN_DOM"/>
    <property type="match status" value="1"/>
</dbReference>
<dbReference type="PROSITE" id="PS00135">
    <property type="entry name" value="TRYPSIN_SER"/>
    <property type="match status" value="1"/>
</dbReference>
<dbReference type="Proteomes" id="UP000318571">
    <property type="component" value="Chromosome 3"/>
</dbReference>
<dbReference type="PROSITE" id="PS00134">
    <property type="entry name" value="TRYPSIN_HIS"/>
    <property type="match status" value="1"/>
</dbReference>
<keyword evidence="4" id="KW-0732">Signal</keyword>
<dbReference type="GO" id="GO:0004252">
    <property type="term" value="F:serine-type endopeptidase activity"/>
    <property type="evidence" value="ECO:0007669"/>
    <property type="project" value="InterPro"/>
</dbReference>
<keyword evidence="3" id="KW-0720">Serine protease</keyword>
<evidence type="ECO:0000259" key="5">
    <source>
        <dbReference type="PROSITE" id="PS50240"/>
    </source>
</evidence>
<dbReference type="FunFam" id="2.40.10.10:FF:000002">
    <property type="entry name" value="Transmembrane protease serine"/>
    <property type="match status" value="1"/>
</dbReference>
<keyword evidence="1" id="KW-1015">Disulfide bond</keyword>
<dbReference type="GO" id="GO:0006508">
    <property type="term" value="P:proteolysis"/>
    <property type="evidence" value="ECO:0007669"/>
    <property type="project" value="UniProtKB-KW"/>
</dbReference>
<dbReference type="PANTHER" id="PTHR24252:SF7">
    <property type="entry name" value="HYALIN"/>
    <property type="match status" value="1"/>
</dbReference>
<keyword evidence="3" id="KW-0378">Hydrolase</keyword>
<protein>
    <recommendedName>
        <fullName evidence="5">Peptidase S1 domain-containing protein</fullName>
    </recommendedName>
</protein>
<evidence type="ECO:0000313" key="7">
    <source>
        <dbReference type="Proteomes" id="UP000318571"/>
    </source>
</evidence>
<comment type="caution">
    <text evidence="6">The sequence shown here is derived from an EMBL/GenBank/DDBJ whole genome shotgun (WGS) entry which is preliminary data.</text>
</comment>
<dbReference type="InterPro" id="IPR043504">
    <property type="entry name" value="Peptidase_S1_PA_chymotrypsin"/>
</dbReference>
<feature type="domain" description="Peptidase S1" evidence="5">
    <location>
        <begin position="187"/>
        <end position="407"/>
    </location>
</feature>
<dbReference type="InterPro" id="IPR033116">
    <property type="entry name" value="TRYPSIN_SER"/>
</dbReference>
<sequence>MHSQLLVLSGLLFGLVLIHLAHGVDILVEECSSVNGLNDLGPGDRFVIRSHNFSQPGGYDGPQRCTHIFRKQRKCPAITIGCDRFELEPANSNGECKRDFLNFKGTGLSSFVNNERHCGAIGFLGLTTPSKRLRVLFKTNRKNNDFDGFQCFVSCADNEPSTTEAPLTTTSTPVSCQCGVPNRQNRIVGGQDTEVNEYPWQVYVATTNPSNPEQAATCGGTLISDRFVLSAAHCFPSSFIDLAIHPRYNTLTLDNDFAVIELDRPILFDTVSNIRPVCLPTLGSELPTGTDVTATGWGATSFQGQGADVLQEVTIPTVDSASCQQSLSTDIPGLVITNNMLCAGLAAGGKDSCQGDSGGPLVSNHFTGSYYEVHGVTSFGVGCANANRPGVYAKVSAALNWILGLTGTPTCERPSN</sequence>
<dbReference type="PRINTS" id="PR00722">
    <property type="entry name" value="CHYMOTRYPSIN"/>
</dbReference>
<dbReference type="SMART" id="SM00020">
    <property type="entry name" value="Tryp_SPc"/>
    <property type="match status" value="1"/>
</dbReference>
<evidence type="ECO:0000256" key="4">
    <source>
        <dbReference type="SAM" id="SignalP"/>
    </source>
</evidence>
<dbReference type="InterPro" id="IPR035914">
    <property type="entry name" value="Sperma_CUB_dom_sf"/>
</dbReference>
<keyword evidence="3" id="KW-0645">Protease</keyword>
<dbReference type="Gene3D" id="2.40.10.10">
    <property type="entry name" value="Trypsin-like serine proteases"/>
    <property type="match status" value="3"/>
</dbReference>
<accession>A0A553P8G2</accession>
<dbReference type="PANTHER" id="PTHR24252">
    <property type="entry name" value="ACROSIN-RELATED"/>
    <property type="match status" value="1"/>
</dbReference>
<name>A0A553P8G2_TIGCA</name>
<gene>
    <name evidence="6" type="ORF">TCAL_13251</name>
</gene>
<dbReference type="SUPFAM" id="SSF49854">
    <property type="entry name" value="Spermadhesin, CUB domain"/>
    <property type="match status" value="1"/>
</dbReference>
<reference evidence="6 7" key="1">
    <citation type="journal article" date="2018" name="Nat. Ecol. Evol.">
        <title>Genomic signatures of mitonuclear coevolution across populations of Tigriopus californicus.</title>
        <authorList>
            <person name="Barreto F.S."/>
            <person name="Watson E.T."/>
            <person name="Lima T.G."/>
            <person name="Willett C.S."/>
            <person name="Edmands S."/>
            <person name="Li W."/>
            <person name="Burton R.S."/>
        </authorList>
    </citation>
    <scope>NUCLEOTIDE SEQUENCE [LARGE SCALE GENOMIC DNA]</scope>
    <source>
        <strain evidence="6 7">San Diego</strain>
    </source>
</reference>
<evidence type="ECO:0000313" key="6">
    <source>
        <dbReference type="EMBL" id="TRY73974.1"/>
    </source>
</evidence>